<evidence type="ECO:0000259" key="2">
    <source>
        <dbReference type="Pfam" id="PF09990"/>
    </source>
</evidence>
<comment type="caution">
    <text evidence="3">The sequence shown here is derived from an EMBL/GenBank/DDBJ whole genome shotgun (WGS) entry which is preliminary data.</text>
</comment>
<dbReference type="Pfam" id="PF09990">
    <property type="entry name" value="DUF2231"/>
    <property type="match status" value="1"/>
</dbReference>
<feature type="domain" description="DUF2231" evidence="2">
    <location>
        <begin position="7"/>
        <end position="39"/>
    </location>
</feature>
<evidence type="ECO:0000313" key="4">
    <source>
        <dbReference type="Proteomes" id="UP001500620"/>
    </source>
</evidence>
<keyword evidence="1" id="KW-1133">Transmembrane helix</keyword>
<evidence type="ECO:0000256" key="1">
    <source>
        <dbReference type="SAM" id="Phobius"/>
    </source>
</evidence>
<feature type="transmembrane region" description="Helical" evidence="1">
    <location>
        <begin position="13"/>
        <end position="34"/>
    </location>
</feature>
<dbReference type="EMBL" id="BAABAT010000001">
    <property type="protein sequence ID" value="GAA4243047.1"/>
    <property type="molecule type" value="Genomic_DNA"/>
</dbReference>
<dbReference type="InterPro" id="IPR019251">
    <property type="entry name" value="DUF2231_TM"/>
</dbReference>
<keyword evidence="4" id="KW-1185">Reference proteome</keyword>
<name>A0ABP8CTG5_9ACTN</name>
<reference evidence="4" key="1">
    <citation type="journal article" date="2019" name="Int. J. Syst. Evol. Microbiol.">
        <title>The Global Catalogue of Microorganisms (GCM) 10K type strain sequencing project: providing services to taxonomists for standard genome sequencing and annotation.</title>
        <authorList>
            <consortium name="The Broad Institute Genomics Platform"/>
            <consortium name="The Broad Institute Genome Sequencing Center for Infectious Disease"/>
            <person name="Wu L."/>
            <person name="Ma J."/>
        </authorList>
    </citation>
    <scope>NUCLEOTIDE SEQUENCE [LARGE SCALE GENOMIC DNA]</scope>
    <source>
        <strain evidence="4">JCM 17441</strain>
    </source>
</reference>
<protein>
    <recommendedName>
        <fullName evidence="2">DUF2231 domain-containing protein</fullName>
    </recommendedName>
</protein>
<dbReference type="RefSeq" id="WP_345119858.1">
    <property type="nucleotide sequence ID" value="NZ_BAABAT010000001.1"/>
</dbReference>
<gene>
    <name evidence="3" type="ORF">GCM10022255_000410</name>
</gene>
<keyword evidence="1" id="KW-0472">Membrane</keyword>
<proteinExistence type="predicted"/>
<organism evidence="3 4">
    <name type="scientific">Dactylosporangium darangshiense</name>
    <dbReference type="NCBI Taxonomy" id="579108"/>
    <lineage>
        <taxon>Bacteria</taxon>
        <taxon>Bacillati</taxon>
        <taxon>Actinomycetota</taxon>
        <taxon>Actinomycetes</taxon>
        <taxon>Micromonosporales</taxon>
        <taxon>Micromonosporaceae</taxon>
        <taxon>Dactylosporangium</taxon>
    </lineage>
</organism>
<evidence type="ECO:0000313" key="3">
    <source>
        <dbReference type="EMBL" id="GAA4243047.1"/>
    </source>
</evidence>
<sequence length="49" mass="4904">MLDKINGLPVHPLVVHAAVALLPLAAIGVIAIAVRPAWLAGSDAPASGR</sequence>
<accession>A0ABP8CTG5</accession>
<dbReference type="Proteomes" id="UP001500620">
    <property type="component" value="Unassembled WGS sequence"/>
</dbReference>
<keyword evidence="1" id="KW-0812">Transmembrane</keyword>